<dbReference type="Proteomes" id="UP000002640">
    <property type="component" value="Unassembled WGS sequence"/>
</dbReference>
<reference evidence="2 3" key="1">
    <citation type="journal article" date="2006" name="Science">
        <title>Phytophthora genome sequences uncover evolutionary origins and mechanisms of pathogenesis.</title>
        <authorList>
            <person name="Tyler B.M."/>
            <person name="Tripathy S."/>
            <person name="Zhang X."/>
            <person name="Dehal P."/>
            <person name="Jiang R.H."/>
            <person name="Aerts A."/>
            <person name="Arredondo F.D."/>
            <person name="Baxter L."/>
            <person name="Bensasson D."/>
            <person name="Beynon J.L."/>
            <person name="Chapman J."/>
            <person name="Damasceno C.M."/>
            <person name="Dorrance A.E."/>
            <person name="Dou D."/>
            <person name="Dickerman A.W."/>
            <person name="Dubchak I.L."/>
            <person name="Garbelotto M."/>
            <person name="Gijzen M."/>
            <person name="Gordon S.G."/>
            <person name="Govers F."/>
            <person name="Grunwald N.J."/>
            <person name="Huang W."/>
            <person name="Ivors K.L."/>
            <person name="Jones R.W."/>
            <person name="Kamoun S."/>
            <person name="Krampis K."/>
            <person name="Lamour K.H."/>
            <person name="Lee M.K."/>
            <person name="McDonald W.H."/>
            <person name="Medina M."/>
            <person name="Meijer H.J."/>
            <person name="Nordberg E.K."/>
            <person name="Maclean D.J."/>
            <person name="Ospina-Giraldo M.D."/>
            <person name="Morris P.F."/>
            <person name="Phuntumart V."/>
            <person name="Putnam N.H."/>
            <person name="Rash S."/>
            <person name="Rose J.K."/>
            <person name="Sakihama Y."/>
            <person name="Salamov A.A."/>
            <person name="Savidor A."/>
            <person name="Scheuring C.F."/>
            <person name="Smith B.M."/>
            <person name="Sobral B.W."/>
            <person name="Terry A."/>
            <person name="Torto-Alalibo T.A."/>
            <person name="Win J."/>
            <person name="Xu Z."/>
            <person name="Zhang H."/>
            <person name="Grigoriev I.V."/>
            <person name="Rokhsar D.S."/>
            <person name="Boore J.L."/>
        </authorList>
    </citation>
    <scope>NUCLEOTIDE SEQUENCE [LARGE SCALE GENOMIC DNA]</scope>
    <source>
        <strain evidence="2 3">P6497</strain>
    </source>
</reference>
<dbReference type="InParanoid" id="G5A6F7"/>
<dbReference type="RefSeq" id="XP_009535545.1">
    <property type="nucleotide sequence ID" value="XM_009537250.1"/>
</dbReference>
<dbReference type="GeneID" id="20642598"/>
<evidence type="ECO:0000256" key="1">
    <source>
        <dbReference type="SAM" id="MobiDB-lite"/>
    </source>
</evidence>
<name>G5A6F7_PHYSP</name>
<organism evidence="2 3">
    <name type="scientific">Phytophthora sojae (strain P6497)</name>
    <name type="common">Soybean stem and root rot agent</name>
    <name type="synonym">Phytophthora megasperma f. sp. glycines</name>
    <dbReference type="NCBI Taxonomy" id="1094619"/>
    <lineage>
        <taxon>Eukaryota</taxon>
        <taxon>Sar</taxon>
        <taxon>Stramenopiles</taxon>
        <taxon>Oomycota</taxon>
        <taxon>Peronosporomycetes</taxon>
        <taxon>Peronosporales</taxon>
        <taxon>Peronosporaceae</taxon>
        <taxon>Phytophthora</taxon>
    </lineage>
</organism>
<evidence type="ECO:0000313" key="3">
    <source>
        <dbReference type="Proteomes" id="UP000002640"/>
    </source>
</evidence>
<feature type="compositionally biased region" description="Low complexity" evidence="1">
    <location>
        <begin position="1"/>
        <end position="40"/>
    </location>
</feature>
<dbReference type="KEGG" id="psoj:PHYSODRAFT_305754"/>
<feature type="region of interest" description="Disordered" evidence="1">
    <location>
        <begin position="1"/>
        <end position="173"/>
    </location>
</feature>
<gene>
    <name evidence="2" type="ORF">PHYSODRAFT_305754</name>
</gene>
<accession>G5A6F7</accession>
<evidence type="ECO:0000313" key="2">
    <source>
        <dbReference type="EMBL" id="EGZ08912.1"/>
    </source>
</evidence>
<keyword evidence="3" id="KW-1185">Reference proteome</keyword>
<sequence>MITRGAPESASAPASPSSRAPAVPSDSEAPAATAVVVDVTGGEEPWTATSARRTSDPPLLRSSKRSSARSAPDTATAEARKGKKAAAKRLTAGTATSAAKPPTRDTAGEEGCASPGKEDEEDSCAKRPAGHRSDQGFDLTTFMASFQPGRGGATDDPSQAERGAPTARPVMWPRSCRHSETRWRAYAGSSEPTAHLLETVHALVPRRIPTPEASCHRRSYVS</sequence>
<feature type="compositionally biased region" description="Low complexity" evidence="1">
    <location>
        <begin position="68"/>
        <end position="77"/>
    </location>
</feature>
<protein>
    <submittedName>
        <fullName evidence="2">Uncharacterized protein</fullName>
    </submittedName>
</protein>
<dbReference type="AlphaFoldDB" id="G5A6F7"/>
<dbReference type="EMBL" id="JH159160">
    <property type="protein sequence ID" value="EGZ08912.1"/>
    <property type="molecule type" value="Genomic_DNA"/>
</dbReference>
<proteinExistence type="predicted"/>